<dbReference type="Proteomes" id="UP000054423">
    <property type="component" value="Unassembled WGS sequence"/>
</dbReference>
<dbReference type="Proteomes" id="UP000054532">
    <property type="component" value="Unassembled WGS sequence"/>
</dbReference>
<proteinExistence type="predicted"/>
<organism evidence="1">
    <name type="scientific">Phytophthora nicotianae</name>
    <name type="common">Potato buckeye rot agent</name>
    <name type="synonym">Phytophthora parasitica</name>
    <dbReference type="NCBI Taxonomy" id="4792"/>
    <lineage>
        <taxon>Eukaryota</taxon>
        <taxon>Sar</taxon>
        <taxon>Stramenopiles</taxon>
        <taxon>Oomycota</taxon>
        <taxon>Peronosporomycetes</taxon>
        <taxon>Peronosporales</taxon>
        <taxon>Peronosporaceae</taxon>
        <taxon>Phytophthora</taxon>
    </lineage>
</organism>
<evidence type="ECO:0000313" key="1">
    <source>
        <dbReference type="EMBL" id="ETL95206.1"/>
    </source>
</evidence>
<sequence>GGRCLQSVNAVTTRPRYLAKMRPVCMRVTWDLAP</sequence>
<name>W2LCV2_PHYNI</name>
<dbReference type="EMBL" id="KI679163">
    <property type="protein sequence ID" value="ETL95206.1"/>
    <property type="molecule type" value="Genomic_DNA"/>
</dbReference>
<accession>W2LCV2</accession>
<feature type="non-terminal residue" evidence="1">
    <location>
        <position position="1"/>
    </location>
</feature>
<protein>
    <submittedName>
        <fullName evidence="1">Uncharacterized protein</fullName>
    </submittedName>
</protein>
<reference evidence="1" key="1">
    <citation type="submission" date="2013-11" db="EMBL/GenBank/DDBJ databases">
        <title>The Genome Sequence of Phytophthora parasitica CHvinca01.</title>
        <authorList>
            <consortium name="The Broad Institute Genomics Platform"/>
            <person name="Russ C."/>
            <person name="Tyler B."/>
            <person name="Panabieres F."/>
            <person name="Shan W."/>
            <person name="Tripathy S."/>
            <person name="Grunwald N."/>
            <person name="Machado M."/>
            <person name="Johnson C.S."/>
            <person name="Arredondo F."/>
            <person name="Hong C."/>
            <person name="Coffey M."/>
            <person name="Young S.K."/>
            <person name="Zeng Q."/>
            <person name="Gargeya S."/>
            <person name="Fitzgerald M."/>
            <person name="Abouelleil A."/>
            <person name="Alvarado L."/>
            <person name="Chapman S.B."/>
            <person name="Gainer-Dewar J."/>
            <person name="Goldberg J."/>
            <person name="Griggs A."/>
            <person name="Gujja S."/>
            <person name="Hansen M."/>
            <person name="Howarth C."/>
            <person name="Imamovic A."/>
            <person name="Ireland A."/>
            <person name="Larimer J."/>
            <person name="McCowan C."/>
            <person name="Murphy C."/>
            <person name="Pearson M."/>
            <person name="Poon T.W."/>
            <person name="Priest M."/>
            <person name="Roberts A."/>
            <person name="Saif S."/>
            <person name="Shea T."/>
            <person name="Sykes S."/>
            <person name="Wortman J."/>
            <person name="Nusbaum C."/>
            <person name="Birren B."/>
        </authorList>
    </citation>
    <scope>NUCLEOTIDE SEQUENCE [LARGE SCALE GENOMIC DNA]</scope>
    <source>
        <strain evidence="1">CHvinca01</strain>
    </source>
</reference>
<dbReference type="EMBL" id="KI692392">
    <property type="protein sequence ID" value="ETM48431.1"/>
    <property type="molecule type" value="Genomic_DNA"/>
</dbReference>
<gene>
    <name evidence="2" type="ORF">L914_07029</name>
    <name evidence="1" type="ORF">L917_06958</name>
</gene>
<reference evidence="2" key="2">
    <citation type="submission" date="2013-11" db="EMBL/GenBank/DDBJ databases">
        <title>The Genome Sequence of Phytophthora parasitica IAC_01/95.</title>
        <authorList>
            <consortium name="The Broad Institute Genomics Platform"/>
            <person name="Russ C."/>
            <person name="Tyler B."/>
            <person name="Panabieres F."/>
            <person name="Shan W."/>
            <person name="Tripathy S."/>
            <person name="Grunwald N."/>
            <person name="Machado M."/>
            <person name="Johnson C.S."/>
            <person name="Arredondo F."/>
            <person name="Hong C."/>
            <person name="Coffey M."/>
            <person name="Young S.K."/>
            <person name="Zeng Q."/>
            <person name="Gargeya S."/>
            <person name="Fitzgerald M."/>
            <person name="Abouelleil A."/>
            <person name="Alvarado L."/>
            <person name="Chapman S.B."/>
            <person name="Gainer-Dewar J."/>
            <person name="Goldberg J."/>
            <person name="Griggs A."/>
            <person name="Gujja S."/>
            <person name="Hansen M."/>
            <person name="Howarth C."/>
            <person name="Imamovic A."/>
            <person name="Ireland A."/>
            <person name="Larimer J."/>
            <person name="McCowan C."/>
            <person name="Murphy C."/>
            <person name="Pearson M."/>
            <person name="Poon T.W."/>
            <person name="Priest M."/>
            <person name="Roberts A."/>
            <person name="Saif S."/>
            <person name="Shea T."/>
            <person name="Sykes S."/>
            <person name="Wortman J."/>
            <person name="Nusbaum C."/>
            <person name="Birren B."/>
        </authorList>
    </citation>
    <scope>NUCLEOTIDE SEQUENCE [LARGE SCALE GENOMIC DNA]</scope>
    <source>
        <strain evidence="2">IAC_01/95</strain>
    </source>
</reference>
<evidence type="ECO:0000313" key="2">
    <source>
        <dbReference type="EMBL" id="ETM48431.1"/>
    </source>
</evidence>
<dbReference type="AlphaFoldDB" id="W2LCV2"/>